<dbReference type="OrthoDB" id="5392716at2759"/>
<evidence type="ECO:0000313" key="2">
    <source>
        <dbReference type="Proteomes" id="UP000886523"/>
    </source>
</evidence>
<name>A0A9P6ADA1_9AGAM</name>
<dbReference type="EMBL" id="MU129357">
    <property type="protein sequence ID" value="KAF9503447.1"/>
    <property type="molecule type" value="Genomic_DNA"/>
</dbReference>
<keyword evidence="2" id="KW-1185">Reference proteome</keyword>
<dbReference type="CDD" id="cd00590">
    <property type="entry name" value="RRM_SF"/>
    <property type="match status" value="1"/>
</dbReference>
<evidence type="ECO:0000313" key="1">
    <source>
        <dbReference type="EMBL" id="KAF9503447.1"/>
    </source>
</evidence>
<organism evidence="1 2">
    <name type="scientific">Hydnum rufescens UP504</name>
    <dbReference type="NCBI Taxonomy" id="1448309"/>
    <lineage>
        <taxon>Eukaryota</taxon>
        <taxon>Fungi</taxon>
        <taxon>Dikarya</taxon>
        <taxon>Basidiomycota</taxon>
        <taxon>Agaricomycotina</taxon>
        <taxon>Agaricomycetes</taxon>
        <taxon>Cantharellales</taxon>
        <taxon>Hydnaceae</taxon>
        <taxon>Hydnum</taxon>
    </lineage>
</organism>
<reference evidence="1" key="1">
    <citation type="journal article" date="2020" name="Nat. Commun.">
        <title>Large-scale genome sequencing of mycorrhizal fungi provides insights into the early evolution of symbiotic traits.</title>
        <authorList>
            <person name="Miyauchi S."/>
            <person name="Kiss E."/>
            <person name="Kuo A."/>
            <person name="Drula E."/>
            <person name="Kohler A."/>
            <person name="Sanchez-Garcia M."/>
            <person name="Morin E."/>
            <person name="Andreopoulos B."/>
            <person name="Barry K.W."/>
            <person name="Bonito G."/>
            <person name="Buee M."/>
            <person name="Carver A."/>
            <person name="Chen C."/>
            <person name="Cichocki N."/>
            <person name="Clum A."/>
            <person name="Culley D."/>
            <person name="Crous P.W."/>
            <person name="Fauchery L."/>
            <person name="Girlanda M."/>
            <person name="Hayes R.D."/>
            <person name="Keri Z."/>
            <person name="LaButti K."/>
            <person name="Lipzen A."/>
            <person name="Lombard V."/>
            <person name="Magnuson J."/>
            <person name="Maillard F."/>
            <person name="Murat C."/>
            <person name="Nolan M."/>
            <person name="Ohm R.A."/>
            <person name="Pangilinan J."/>
            <person name="Pereira M.F."/>
            <person name="Perotto S."/>
            <person name="Peter M."/>
            <person name="Pfister S."/>
            <person name="Riley R."/>
            <person name="Sitrit Y."/>
            <person name="Stielow J.B."/>
            <person name="Szollosi G."/>
            <person name="Zifcakova L."/>
            <person name="Stursova M."/>
            <person name="Spatafora J.W."/>
            <person name="Tedersoo L."/>
            <person name="Vaario L.M."/>
            <person name="Yamada A."/>
            <person name="Yan M."/>
            <person name="Wang P."/>
            <person name="Xu J."/>
            <person name="Bruns T."/>
            <person name="Baldrian P."/>
            <person name="Vilgalys R."/>
            <person name="Dunand C."/>
            <person name="Henrissat B."/>
            <person name="Grigoriev I.V."/>
            <person name="Hibbett D."/>
            <person name="Nagy L.G."/>
            <person name="Martin F.M."/>
        </authorList>
    </citation>
    <scope>NUCLEOTIDE SEQUENCE</scope>
    <source>
        <strain evidence="1">UP504</strain>
    </source>
</reference>
<protein>
    <submittedName>
        <fullName evidence="1">Uncharacterized protein</fullName>
    </submittedName>
</protein>
<dbReference type="AlphaFoldDB" id="A0A9P6ADA1"/>
<dbReference type="Proteomes" id="UP000886523">
    <property type="component" value="Unassembled WGS sequence"/>
</dbReference>
<gene>
    <name evidence="1" type="ORF">BS47DRAFT_1369535</name>
</gene>
<accession>A0A9P6ADA1</accession>
<sequence length="145" mass="16057">MPLQSTTDCGSETTVQYGFANALSELAQWLWSTLLQQDIIDVKNKLSSALSRTEKSKVLPSGVSSDEVYALPEKFGMQNCLQEVDVTVIREIKQAMGGDAILYFVLPEYAAKAMEVYNGIGAPLLTMKTAWNIFQMLLPLMYPPV</sequence>
<comment type="caution">
    <text evidence="1">The sequence shown here is derived from an EMBL/GenBank/DDBJ whole genome shotgun (WGS) entry which is preliminary data.</text>
</comment>
<proteinExistence type="predicted"/>